<feature type="region of interest" description="Disordered" evidence="1">
    <location>
        <begin position="67"/>
        <end position="89"/>
    </location>
</feature>
<sequence length="89" mass="9428">MMDISMSPPAAPEGKRHIGGFVHLIKVSADPHNTPPAITPAITPALVRCHTLEPSFAATHSSTTLAFSHVDDDSDNDNDGELAREAEKA</sequence>
<reference evidence="2 3" key="1">
    <citation type="submission" date="2018-04" db="EMBL/GenBank/DDBJ databases">
        <title>The genome of golden apple snail Pomacea canaliculata provides insight into stress tolerance and invasive adaptation.</title>
        <authorList>
            <person name="Liu C."/>
            <person name="Liu B."/>
            <person name="Ren Y."/>
            <person name="Zhang Y."/>
            <person name="Wang H."/>
            <person name="Li S."/>
            <person name="Jiang F."/>
            <person name="Yin L."/>
            <person name="Zhang G."/>
            <person name="Qian W."/>
            <person name="Fan W."/>
        </authorList>
    </citation>
    <scope>NUCLEOTIDE SEQUENCE [LARGE SCALE GENOMIC DNA]</scope>
    <source>
        <strain evidence="2">SZHN2017</strain>
        <tissue evidence="2">Muscle</tissue>
    </source>
</reference>
<accession>A0A2T7NLS3</accession>
<gene>
    <name evidence="2" type="ORF">C0Q70_17915</name>
</gene>
<evidence type="ECO:0000256" key="1">
    <source>
        <dbReference type="SAM" id="MobiDB-lite"/>
    </source>
</evidence>
<dbReference type="Proteomes" id="UP000245119">
    <property type="component" value="Linkage Group LG11"/>
</dbReference>
<dbReference type="AlphaFoldDB" id="A0A2T7NLS3"/>
<name>A0A2T7NLS3_POMCA</name>
<proteinExistence type="predicted"/>
<evidence type="ECO:0000313" key="3">
    <source>
        <dbReference type="Proteomes" id="UP000245119"/>
    </source>
</evidence>
<comment type="caution">
    <text evidence="2">The sequence shown here is derived from an EMBL/GenBank/DDBJ whole genome shotgun (WGS) entry which is preliminary data.</text>
</comment>
<protein>
    <submittedName>
        <fullName evidence="2">Uncharacterized protein</fullName>
    </submittedName>
</protein>
<dbReference type="EMBL" id="PZQS01000011">
    <property type="protein sequence ID" value="PVD22111.1"/>
    <property type="molecule type" value="Genomic_DNA"/>
</dbReference>
<evidence type="ECO:0000313" key="2">
    <source>
        <dbReference type="EMBL" id="PVD22111.1"/>
    </source>
</evidence>
<keyword evidence="3" id="KW-1185">Reference proteome</keyword>
<organism evidence="2 3">
    <name type="scientific">Pomacea canaliculata</name>
    <name type="common">Golden apple snail</name>
    <dbReference type="NCBI Taxonomy" id="400727"/>
    <lineage>
        <taxon>Eukaryota</taxon>
        <taxon>Metazoa</taxon>
        <taxon>Spiralia</taxon>
        <taxon>Lophotrochozoa</taxon>
        <taxon>Mollusca</taxon>
        <taxon>Gastropoda</taxon>
        <taxon>Caenogastropoda</taxon>
        <taxon>Architaenioglossa</taxon>
        <taxon>Ampullarioidea</taxon>
        <taxon>Ampullariidae</taxon>
        <taxon>Pomacea</taxon>
    </lineage>
</organism>